<dbReference type="EMBL" id="JAGMWT010000034">
    <property type="protein sequence ID" value="KAH7109056.1"/>
    <property type="molecule type" value="Genomic_DNA"/>
</dbReference>
<dbReference type="PRINTS" id="PR00081">
    <property type="entry name" value="GDHRDH"/>
</dbReference>
<evidence type="ECO:0000256" key="4">
    <source>
        <dbReference type="SAM" id="Phobius"/>
    </source>
</evidence>
<evidence type="ECO:0000256" key="2">
    <source>
        <dbReference type="ARBA" id="ARBA00023002"/>
    </source>
</evidence>
<keyword evidence="6" id="KW-1185">Reference proteome</keyword>
<comment type="caution">
    <text evidence="5">The sequence shown here is derived from an EMBL/GenBank/DDBJ whole genome shotgun (WGS) entry which is preliminary data.</text>
</comment>
<feature type="transmembrane region" description="Helical" evidence="4">
    <location>
        <begin position="12"/>
        <end position="32"/>
    </location>
</feature>
<dbReference type="Gene3D" id="3.40.50.720">
    <property type="entry name" value="NAD(P)-binding Rossmann-like Domain"/>
    <property type="match status" value="1"/>
</dbReference>
<gene>
    <name evidence="5" type="ORF">B0J11DRAFT_545308</name>
</gene>
<dbReference type="InterPro" id="IPR002347">
    <property type="entry name" value="SDR_fam"/>
</dbReference>
<dbReference type="OrthoDB" id="1274115at2759"/>
<keyword evidence="4" id="KW-1133">Transmembrane helix</keyword>
<comment type="similarity">
    <text evidence="1 3">Belongs to the short-chain dehydrogenases/reductases (SDR) family.</text>
</comment>
<dbReference type="Proteomes" id="UP000700596">
    <property type="component" value="Unassembled WGS sequence"/>
</dbReference>
<evidence type="ECO:0000313" key="5">
    <source>
        <dbReference type="EMBL" id="KAH7109056.1"/>
    </source>
</evidence>
<name>A0A9P9CXU9_9PLEO</name>
<sequence>MSPYTLPPNPVWFITGCSSGIGLGLATYLSTLTHSTTSTPRIAATARSLSSLSTLPSAPNILKLELDVTSDSSVAAALATTVAHFGRIDVVVNNAGFNVLAEAEMVSMDAARDIMETNFWGAVRVTRAVLPILRDSNANGSAVGKDGVKGVEGEGRGGVILQVTSLGGRFAFAGNSFYHASKFALEGFTEALAKELMPDWNIHLCCVEPGGVKTNYAHRAVESVEARAAVERAKGTAYAEENTPTNLLRRYHENPAAMEGWADAEAVAEAVVRLVRAGDGTEGKIPLRMPLGADSWGLQRRGLQVAVERLEAAREGAVRVSGSKAEAQLKSIEFLEF</sequence>
<dbReference type="PRINTS" id="PR00080">
    <property type="entry name" value="SDRFAMILY"/>
</dbReference>
<dbReference type="Pfam" id="PF00106">
    <property type="entry name" value="adh_short"/>
    <property type="match status" value="1"/>
</dbReference>
<evidence type="ECO:0000256" key="1">
    <source>
        <dbReference type="ARBA" id="ARBA00006484"/>
    </source>
</evidence>
<reference evidence="5" key="1">
    <citation type="journal article" date="2021" name="Nat. Commun.">
        <title>Genetic determinants of endophytism in the Arabidopsis root mycobiome.</title>
        <authorList>
            <person name="Mesny F."/>
            <person name="Miyauchi S."/>
            <person name="Thiergart T."/>
            <person name="Pickel B."/>
            <person name="Atanasova L."/>
            <person name="Karlsson M."/>
            <person name="Huettel B."/>
            <person name="Barry K.W."/>
            <person name="Haridas S."/>
            <person name="Chen C."/>
            <person name="Bauer D."/>
            <person name="Andreopoulos W."/>
            <person name="Pangilinan J."/>
            <person name="LaButti K."/>
            <person name="Riley R."/>
            <person name="Lipzen A."/>
            <person name="Clum A."/>
            <person name="Drula E."/>
            <person name="Henrissat B."/>
            <person name="Kohler A."/>
            <person name="Grigoriev I.V."/>
            <person name="Martin F.M."/>
            <person name="Hacquard S."/>
        </authorList>
    </citation>
    <scope>NUCLEOTIDE SEQUENCE</scope>
    <source>
        <strain evidence="5">MPI-CAGE-CH-0243</strain>
    </source>
</reference>
<proteinExistence type="inferred from homology"/>
<dbReference type="PANTHER" id="PTHR43976:SF16">
    <property type="entry name" value="SHORT-CHAIN DEHYDROGENASE_REDUCTASE FAMILY PROTEIN"/>
    <property type="match status" value="1"/>
</dbReference>
<evidence type="ECO:0000256" key="3">
    <source>
        <dbReference type="RuleBase" id="RU000363"/>
    </source>
</evidence>
<dbReference type="PANTHER" id="PTHR43976">
    <property type="entry name" value="SHORT CHAIN DEHYDROGENASE"/>
    <property type="match status" value="1"/>
</dbReference>
<accession>A0A9P9CXU9</accession>
<dbReference type="InterPro" id="IPR051911">
    <property type="entry name" value="SDR_oxidoreductase"/>
</dbReference>
<organism evidence="5 6">
    <name type="scientific">Dendryphion nanum</name>
    <dbReference type="NCBI Taxonomy" id="256645"/>
    <lineage>
        <taxon>Eukaryota</taxon>
        <taxon>Fungi</taxon>
        <taxon>Dikarya</taxon>
        <taxon>Ascomycota</taxon>
        <taxon>Pezizomycotina</taxon>
        <taxon>Dothideomycetes</taxon>
        <taxon>Pleosporomycetidae</taxon>
        <taxon>Pleosporales</taxon>
        <taxon>Torulaceae</taxon>
        <taxon>Dendryphion</taxon>
    </lineage>
</organism>
<dbReference type="SUPFAM" id="SSF51735">
    <property type="entry name" value="NAD(P)-binding Rossmann-fold domains"/>
    <property type="match status" value="1"/>
</dbReference>
<keyword evidence="4" id="KW-0472">Membrane</keyword>
<keyword evidence="4" id="KW-0812">Transmembrane</keyword>
<dbReference type="AlphaFoldDB" id="A0A9P9CXU9"/>
<evidence type="ECO:0000313" key="6">
    <source>
        <dbReference type="Proteomes" id="UP000700596"/>
    </source>
</evidence>
<dbReference type="GO" id="GO:0016491">
    <property type="term" value="F:oxidoreductase activity"/>
    <property type="evidence" value="ECO:0007669"/>
    <property type="project" value="UniProtKB-KW"/>
</dbReference>
<protein>
    <submittedName>
        <fullName evidence="5">Retinol dehydrogenase 8</fullName>
    </submittedName>
</protein>
<dbReference type="InterPro" id="IPR036291">
    <property type="entry name" value="NAD(P)-bd_dom_sf"/>
</dbReference>
<keyword evidence="2" id="KW-0560">Oxidoreductase</keyword>